<dbReference type="eggNOG" id="ENOG502Z7UJ">
    <property type="taxonomic scope" value="Bacteria"/>
</dbReference>
<dbReference type="InterPro" id="IPR025388">
    <property type="entry name" value="Alginate_export_dom"/>
</dbReference>
<evidence type="ECO:0000256" key="1">
    <source>
        <dbReference type="SAM" id="SignalP"/>
    </source>
</evidence>
<evidence type="ECO:0000313" key="3">
    <source>
        <dbReference type="EMBL" id="EWH11958.1"/>
    </source>
</evidence>
<dbReference type="InterPro" id="IPR053728">
    <property type="entry name" value="Alginate_Permeability_Chnl"/>
</dbReference>
<evidence type="ECO:0000259" key="2">
    <source>
        <dbReference type="Pfam" id="PF13372"/>
    </source>
</evidence>
<proteinExistence type="predicted"/>
<dbReference type="Proteomes" id="UP000019276">
    <property type="component" value="Unassembled WGS sequence"/>
</dbReference>
<accession>W7QW34</accession>
<dbReference type="EMBL" id="ARZY01000002">
    <property type="protein sequence ID" value="EWH11958.1"/>
    <property type="molecule type" value="Genomic_DNA"/>
</dbReference>
<name>W7QW34_9ALTE</name>
<reference evidence="3 4" key="1">
    <citation type="journal article" date="2014" name="Genome Announc.">
        <title>Draft Genome Sequence of the Agar-Degrading Bacterium Catenovulum sp. Strain DS-2, Isolated from Intestines of Haliotis diversicolor.</title>
        <authorList>
            <person name="Shan D."/>
            <person name="Li X."/>
            <person name="Gu Z."/>
            <person name="Wei G."/>
            <person name="Gao Z."/>
            <person name="Shao Z."/>
        </authorList>
    </citation>
    <scope>NUCLEOTIDE SEQUENCE [LARGE SCALE GENOMIC DNA]</scope>
    <source>
        <strain evidence="3 4">DS-2</strain>
    </source>
</reference>
<keyword evidence="1" id="KW-0732">Signal</keyword>
<feature type="signal peptide" evidence="1">
    <location>
        <begin position="1"/>
        <end position="18"/>
    </location>
</feature>
<dbReference type="Gene3D" id="2.40.160.100">
    <property type="match status" value="1"/>
</dbReference>
<protein>
    <recommendedName>
        <fullName evidence="2">Alginate export domain-containing protein</fullName>
    </recommendedName>
</protein>
<gene>
    <name evidence="3" type="ORF">DS2_02203</name>
</gene>
<comment type="caution">
    <text evidence="3">The sequence shown here is derived from an EMBL/GenBank/DDBJ whole genome shotgun (WGS) entry which is preliminary data.</text>
</comment>
<feature type="domain" description="Alginate export" evidence="2">
    <location>
        <begin position="21"/>
        <end position="429"/>
    </location>
</feature>
<keyword evidence="4" id="KW-1185">Reference proteome</keyword>
<dbReference type="AlphaFoldDB" id="W7QW34"/>
<feature type="chain" id="PRO_5004898559" description="Alginate export domain-containing protein" evidence="1">
    <location>
        <begin position="19"/>
        <end position="450"/>
    </location>
</feature>
<dbReference type="OrthoDB" id="9789168at2"/>
<dbReference type="RefSeq" id="WP_051479535.1">
    <property type="nucleotide sequence ID" value="NZ_ARZY01000002.1"/>
</dbReference>
<organism evidence="3 4">
    <name type="scientific">Catenovulum agarivorans DS-2</name>
    <dbReference type="NCBI Taxonomy" id="1328313"/>
    <lineage>
        <taxon>Bacteria</taxon>
        <taxon>Pseudomonadati</taxon>
        <taxon>Pseudomonadota</taxon>
        <taxon>Gammaproteobacteria</taxon>
        <taxon>Alteromonadales</taxon>
        <taxon>Alteromonadaceae</taxon>
        <taxon>Catenovulum</taxon>
    </lineage>
</organism>
<evidence type="ECO:0000313" key="4">
    <source>
        <dbReference type="Proteomes" id="UP000019276"/>
    </source>
</evidence>
<dbReference type="Pfam" id="PF13372">
    <property type="entry name" value="Alginate_exp"/>
    <property type="match status" value="1"/>
</dbReference>
<dbReference type="STRING" id="1328313.DS2_02203"/>
<sequence>MYRYILVLLCLAVNLAYANNLSVNGELRARYESLTGQFRTEKSGSDQLLLFRSLLHAKHQTQSMTFGIELQDSRTYLGDENTPLSSSFTNVSDLLQAYIKFNNLAEFIPSSQKSELVIGRQTLTVGSKRHIQRVGYANVIKSFTGIYSKTTFNNKDELHAFYLVPVKPLPNDSNQVRNNHHKLDKEQWQRRLWGLSYRWADILNNPNQSIAAEAFVYGLDEKDTISNPTNNRHYTTISARLFRKWAPNIWNFDIEAAYRYGSRHATSNPNDNIDLKVNADMLLFRVGYTFEHSLNPNIAFQHYHASGDNNPDDSQFEQYESLFGGRRTDLNHTSIHGPLAPVNLSATGIRLELRPKANWDARIHYSAAYLQSKTDIFKTAKYRDETGQSGDFLGHAIDARVQYWLGKKEWIFEVGASLFTPGEYLKNMRTAQALPNETTRFGYLQLTYKF</sequence>